<proteinExistence type="predicted"/>
<gene>
    <name evidence="1" type="ORF">GGR05_003861</name>
</gene>
<organism evidence="1 2">
    <name type="scientific">Aureimonas phyllosphaerae</name>
    <dbReference type="NCBI Taxonomy" id="1166078"/>
    <lineage>
        <taxon>Bacteria</taxon>
        <taxon>Pseudomonadati</taxon>
        <taxon>Pseudomonadota</taxon>
        <taxon>Alphaproteobacteria</taxon>
        <taxon>Hyphomicrobiales</taxon>
        <taxon>Aurantimonadaceae</taxon>
        <taxon>Aureimonas</taxon>
    </lineage>
</organism>
<accession>A0A7W6BYV4</accession>
<evidence type="ECO:0000313" key="2">
    <source>
        <dbReference type="Proteomes" id="UP000531216"/>
    </source>
</evidence>
<dbReference type="AlphaFoldDB" id="A0A7W6BYV4"/>
<reference evidence="1 2" key="1">
    <citation type="submission" date="2020-08" db="EMBL/GenBank/DDBJ databases">
        <title>Genomic Encyclopedia of Type Strains, Phase IV (KMG-IV): sequencing the most valuable type-strain genomes for metagenomic binning, comparative biology and taxonomic classification.</title>
        <authorList>
            <person name="Goeker M."/>
        </authorList>
    </citation>
    <scope>NUCLEOTIDE SEQUENCE [LARGE SCALE GENOMIC DNA]</scope>
    <source>
        <strain evidence="1 2">DSM 25024</strain>
    </source>
</reference>
<keyword evidence="2" id="KW-1185">Reference proteome</keyword>
<evidence type="ECO:0000313" key="1">
    <source>
        <dbReference type="EMBL" id="MBB3937693.1"/>
    </source>
</evidence>
<dbReference type="Proteomes" id="UP000531216">
    <property type="component" value="Unassembled WGS sequence"/>
</dbReference>
<dbReference type="RefSeq" id="WP_244546034.1">
    <property type="nucleotide sequence ID" value="NZ_FOOA01000014.1"/>
</dbReference>
<sequence>MNAAEGPAILQVEPLMHRECAALSVRHCPSLKRDIADGKIEIRRVARTRLQFAQLTGDATMEFCGIRRPGVVGHAKIELLAWVDKTLSWLEGA</sequence>
<protein>
    <submittedName>
        <fullName evidence="1">Uncharacterized protein</fullName>
    </submittedName>
</protein>
<comment type="caution">
    <text evidence="1">The sequence shown here is derived from an EMBL/GenBank/DDBJ whole genome shotgun (WGS) entry which is preliminary data.</text>
</comment>
<name>A0A7W6BYV4_9HYPH</name>
<dbReference type="EMBL" id="JACIDO010000011">
    <property type="protein sequence ID" value="MBB3937693.1"/>
    <property type="molecule type" value="Genomic_DNA"/>
</dbReference>